<evidence type="ECO:0000313" key="2">
    <source>
        <dbReference type="Proteomes" id="UP000515123"/>
    </source>
</evidence>
<gene>
    <name evidence="3" type="primary">LOC109708738</name>
</gene>
<reference evidence="2" key="1">
    <citation type="journal article" date="2015" name="Nat. Genet.">
        <title>The pineapple genome and the evolution of CAM photosynthesis.</title>
        <authorList>
            <person name="Ming R."/>
            <person name="VanBuren R."/>
            <person name="Wai C.M."/>
            <person name="Tang H."/>
            <person name="Schatz M.C."/>
            <person name="Bowers J.E."/>
            <person name="Lyons E."/>
            <person name="Wang M.L."/>
            <person name="Chen J."/>
            <person name="Biggers E."/>
            <person name="Zhang J."/>
            <person name="Huang L."/>
            <person name="Zhang L."/>
            <person name="Miao W."/>
            <person name="Zhang J."/>
            <person name="Ye Z."/>
            <person name="Miao C."/>
            <person name="Lin Z."/>
            <person name="Wang H."/>
            <person name="Zhou H."/>
            <person name="Yim W.C."/>
            <person name="Priest H.D."/>
            <person name="Zheng C."/>
            <person name="Woodhouse M."/>
            <person name="Edger P.P."/>
            <person name="Guyot R."/>
            <person name="Guo H.B."/>
            <person name="Guo H."/>
            <person name="Zheng G."/>
            <person name="Singh R."/>
            <person name="Sharma A."/>
            <person name="Min X."/>
            <person name="Zheng Y."/>
            <person name="Lee H."/>
            <person name="Gurtowski J."/>
            <person name="Sedlazeck F.J."/>
            <person name="Harkess A."/>
            <person name="McKain M.R."/>
            <person name="Liao Z."/>
            <person name="Fang J."/>
            <person name="Liu J."/>
            <person name="Zhang X."/>
            <person name="Zhang Q."/>
            <person name="Hu W."/>
            <person name="Qin Y."/>
            <person name="Wang K."/>
            <person name="Chen L.Y."/>
            <person name="Shirley N."/>
            <person name="Lin Y.R."/>
            <person name="Liu L.Y."/>
            <person name="Hernandez A.G."/>
            <person name="Wright C.L."/>
            <person name="Bulone V."/>
            <person name="Tuskan G.A."/>
            <person name="Heath K."/>
            <person name="Zee F."/>
            <person name="Moore P.H."/>
            <person name="Sunkar R."/>
            <person name="Leebens-Mack J.H."/>
            <person name="Mockler T."/>
            <person name="Bennetzen J.L."/>
            <person name="Freeling M."/>
            <person name="Sankoff D."/>
            <person name="Paterson A.H."/>
            <person name="Zhu X."/>
            <person name="Yang X."/>
            <person name="Smith J.A."/>
            <person name="Cushman J.C."/>
            <person name="Paull R.E."/>
            <person name="Yu Q."/>
        </authorList>
    </citation>
    <scope>NUCLEOTIDE SEQUENCE [LARGE SCALE GENOMIC DNA]</scope>
    <source>
        <strain evidence="2">cv. F153</strain>
    </source>
</reference>
<organism evidence="2 3">
    <name type="scientific">Ananas comosus</name>
    <name type="common">Pineapple</name>
    <name type="synonym">Ananas ananas</name>
    <dbReference type="NCBI Taxonomy" id="4615"/>
    <lineage>
        <taxon>Eukaryota</taxon>
        <taxon>Viridiplantae</taxon>
        <taxon>Streptophyta</taxon>
        <taxon>Embryophyta</taxon>
        <taxon>Tracheophyta</taxon>
        <taxon>Spermatophyta</taxon>
        <taxon>Magnoliopsida</taxon>
        <taxon>Liliopsida</taxon>
        <taxon>Poales</taxon>
        <taxon>Bromeliaceae</taxon>
        <taxon>Bromelioideae</taxon>
        <taxon>Ananas</taxon>
    </lineage>
</organism>
<reference evidence="3" key="2">
    <citation type="submission" date="2025-08" db="UniProtKB">
        <authorList>
            <consortium name="RefSeq"/>
        </authorList>
    </citation>
    <scope>IDENTIFICATION</scope>
    <source>
        <tissue evidence="3">Leaf</tissue>
    </source>
</reference>
<protein>
    <submittedName>
        <fullName evidence="3">Uncharacterized protein LOC109708738</fullName>
    </submittedName>
</protein>
<keyword evidence="2" id="KW-1185">Reference proteome</keyword>
<feature type="region of interest" description="Disordered" evidence="1">
    <location>
        <begin position="67"/>
        <end position="113"/>
    </location>
</feature>
<dbReference type="RefSeq" id="XP_020086147.1">
    <property type="nucleotide sequence ID" value="XM_020230558.1"/>
</dbReference>
<evidence type="ECO:0000313" key="3">
    <source>
        <dbReference type="RefSeq" id="XP_020086147.1"/>
    </source>
</evidence>
<evidence type="ECO:0000256" key="1">
    <source>
        <dbReference type="SAM" id="MobiDB-lite"/>
    </source>
</evidence>
<dbReference type="GeneID" id="109708738"/>
<dbReference type="Proteomes" id="UP000515123">
    <property type="component" value="Linkage group 4"/>
</dbReference>
<name>A0A6P5ERK1_ANACO</name>
<sequence>MSQAPEKLDEFLGKTLLFKIRIKENNINHPKPVYTVNRLSSDKTLIDGFLKKSILIEETNSVTYDNEEADITSPNTLTPLKRKNSTPGEDDFKQGEHQMSSNKQKIIIKKEKD</sequence>
<dbReference type="AlphaFoldDB" id="A0A6P5ERK1"/>
<proteinExistence type="predicted"/>
<accession>A0A6P5ERK1</accession>